<reference evidence="1" key="2">
    <citation type="submission" date="2024-10" db="UniProtKB">
        <authorList>
            <consortium name="EnsemblProtists"/>
        </authorList>
    </citation>
    <scope>IDENTIFICATION</scope>
</reference>
<dbReference type="Proteomes" id="UP000013827">
    <property type="component" value="Unassembled WGS sequence"/>
</dbReference>
<evidence type="ECO:0000313" key="2">
    <source>
        <dbReference type="Proteomes" id="UP000013827"/>
    </source>
</evidence>
<protein>
    <submittedName>
        <fullName evidence="1">Uncharacterized protein</fullName>
    </submittedName>
</protein>
<dbReference type="HOGENOM" id="CLU_995471_0_0_1"/>
<accession>A0A0D3J302</accession>
<dbReference type="RefSeq" id="XP_005781025.1">
    <property type="nucleotide sequence ID" value="XM_005780968.1"/>
</dbReference>
<keyword evidence="2" id="KW-1185">Reference proteome</keyword>
<evidence type="ECO:0000313" key="1">
    <source>
        <dbReference type="EnsemblProtists" id="EOD17887"/>
    </source>
</evidence>
<dbReference type="OMA" id="WLSALEW"/>
<organism evidence="1 2">
    <name type="scientific">Emiliania huxleyi (strain CCMP1516)</name>
    <dbReference type="NCBI Taxonomy" id="280463"/>
    <lineage>
        <taxon>Eukaryota</taxon>
        <taxon>Haptista</taxon>
        <taxon>Haptophyta</taxon>
        <taxon>Prymnesiophyceae</taxon>
        <taxon>Isochrysidales</taxon>
        <taxon>Noelaerhabdaceae</taxon>
        <taxon>Emiliania</taxon>
    </lineage>
</organism>
<dbReference type="EnsemblProtists" id="EOD17887">
    <property type="protein sequence ID" value="EOD17887"/>
    <property type="gene ID" value="EMIHUDRAFT_65831"/>
</dbReference>
<dbReference type="GeneID" id="17274142"/>
<dbReference type="EnsemblProtists" id="EOD28596">
    <property type="protein sequence ID" value="EOD28596"/>
    <property type="gene ID" value="EMIHUDRAFT_204534"/>
</dbReference>
<dbReference type="RefSeq" id="XP_005770316.1">
    <property type="nucleotide sequence ID" value="XM_005770259.1"/>
</dbReference>
<dbReference type="GeneID" id="17263916"/>
<name>A0A0D3J302_EMIH1</name>
<dbReference type="KEGG" id="ehx:EMIHUDRAFT_204534"/>
<dbReference type="eggNOG" id="ENOG502SS9H">
    <property type="taxonomic scope" value="Eukaryota"/>
</dbReference>
<dbReference type="KEGG" id="ehx:EMIHUDRAFT_65831"/>
<sequence length="280" mass="29629">MRSLLLHPLTRLRAPTASASRGGGVRSDLGVLLSPETTLEPLNAATAPWLRAVVWTDFRLAVSLFVVAPLAILGWSAYACRPSALGGCGGRSQAAEATLRIMTSYWQASSLLLVTVAFNIQQSQLGVPTGLVAQAMILVSLCWWSDLDEEVRSAEPSALRAAFLGWRALACVAAAGGVLVQAPFQPCLALPALASDASCAAWLEPPLFAASLVGLTPSPELGRLADGFCALYFAVLAYYGAVILPRVGRRGRAPRPRLMNVGSPIGAWRMLGFISEQDVE</sequence>
<proteinExistence type="predicted"/>
<reference evidence="2" key="1">
    <citation type="journal article" date="2013" name="Nature">
        <title>Pan genome of the phytoplankton Emiliania underpins its global distribution.</title>
        <authorList>
            <person name="Read B.A."/>
            <person name="Kegel J."/>
            <person name="Klute M.J."/>
            <person name="Kuo A."/>
            <person name="Lefebvre S.C."/>
            <person name="Maumus F."/>
            <person name="Mayer C."/>
            <person name="Miller J."/>
            <person name="Monier A."/>
            <person name="Salamov A."/>
            <person name="Young J."/>
            <person name="Aguilar M."/>
            <person name="Claverie J.M."/>
            <person name="Frickenhaus S."/>
            <person name="Gonzalez K."/>
            <person name="Herman E.K."/>
            <person name="Lin Y.C."/>
            <person name="Napier J."/>
            <person name="Ogata H."/>
            <person name="Sarno A.F."/>
            <person name="Shmutz J."/>
            <person name="Schroeder D."/>
            <person name="de Vargas C."/>
            <person name="Verret F."/>
            <person name="von Dassow P."/>
            <person name="Valentin K."/>
            <person name="Van de Peer Y."/>
            <person name="Wheeler G."/>
            <person name="Dacks J.B."/>
            <person name="Delwiche C.F."/>
            <person name="Dyhrman S.T."/>
            <person name="Glockner G."/>
            <person name="John U."/>
            <person name="Richards T."/>
            <person name="Worden A.Z."/>
            <person name="Zhang X."/>
            <person name="Grigoriev I.V."/>
            <person name="Allen A.E."/>
            <person name="Bidle K."/>
            <person name="Borodovsky M."/>
            <person name="Bowler C."/>
            <person name="Brownlee C."/>
            <person name="Cock J.M."/>
            <person name="Elias M."/>
            <person name="Gladyshev V.N."/>
            <person name="Groth M."/>
            <person name="Guda C."/>
            <person name="Hadaegh A."/>
            <person name="Iglesias-Rodriguez M.D."/>
            <person name="Jenkins J."/>
            <person name="Jones B.M."/>
            <person name="Lawson T."/>
            <person name="Leese F."/>
            <person name="Lindquist E."/>
            <person name="Lobanov A."/>
            <person name="Lomsadze A."/>
            <person name="Malik S.B."/>
            <person name="Marsh M.E."/>
            <person name="Mackinder L."/>
            <person name="Mock T."/>
            <person name="Mueller-Roeber B."/>
            <person name="Pagarete A."/>
            <person name="Parker M."/>
            <person name="Probert I."/>
            <person name="Quesneville H."/>
            <person name="Raines C."/>
            <person name="Rensing S.A."/>
            <person name="Riano-Pachon D.M."/>
            <person name="Richier S."/>
            <person name="Rokitta S."/>
            <person name="Shiraiwa Y."/>
            <person name="Soanes D.M."/>
            <person name="van der Giezen M."/>
            <person name="Wahlund T.M."/>
            <person name="Williams B."/>
            <person name="Wilson W."/>
            <person name="Wolfe G."/>
            <person name="Wurch L.L."/>
        </authorList>
    </citation>
    <scope>NUCLEOTIDE SEQUENCE</scope>
</reference>
<dbReference type="AlphaFoldDB" id="A0A0D3J302"/>
<dbReference type="STRING" id="2903.R1C6Q8"/>
<dbReference type="Pfam" id="PF11375">
    <property type="entry name" value="DUF3177"/>
    <property type="match status" value="1"/>
</dbReference>
<dbReference type="PaxDb" id="2903-EOD17887"/>
<dbReference type="InterPro" id="IPR021515">
    <property type="entry name" value="DUF3177"/>
</dbReference>